<evidence type="ECO:0000313" key="2">
    <source>
        <dbReference type="EMBL" id="KAH7369318.1"/>
    </source>
</evidence>
<protein>
    <recommendedName>
        <fullName evidence="1">NmrA-like domain-containing protein</fullName>
    </recommendedName>
</protein>
<comment type="caution">
    <text evidence="2">The sequence shown here is derived from an EMBL/GenBank/DDBJ whole genome shotgun (WGS) entry which is preliminary data.</text>
</comment>
<dbReference type="InterPro" id="IPR008030">
    <property type="entry name" value="NmrA-like"/>
</dbReference>
<dbReference type="GO" id="GO:0005737">
    <property type="term" value="C:cytoplasm"/>
    <property type="evidence" value="ECO:0007669"/>
    <property type="project" value="TreeGrafter"/>
</dbReference>
<dbReference type="SUPFAM" id="SSF51735">
    <property type="entry name" value="NAD(P)-binding Rossmann-fold domains"/>
    <property type="match status" value="1"/>
</dbReference>
<dbReference type="OrthoDB" id="2130169at2759"/>
<feature type="domain" description="NmrA-like" evidence="1">
    <location>
        <begin position="3"/>
        <end position="77"/>
    </location>
</feature>
<dbReference type="EMBL" id="JAGPXD010000002">
    <property type="protein sequence ID" value="KAH7369318.1"/>
    <property type="molecule type" value="Genomic_DNA"/>
</dbReference>
<sequence>MATIFLTGATGYIGGDVLHALATVHPDYTIRALVRNDAHRDVISKAYPNVQLVSGSLDDTETIAREAAEATVVLNIASAGHLDSVQTIHKALSSRDGKKAHWIQISGASLLAAAELADKDFIAGEPSDTVFDDLDSLSDINDIVRRHPARTVDNFILFRAAETSNVNTALVIPPIIYGQGRGPVNQRSMQIPDLAKATIQRGRGLQLGRGLSRWGNVHVQDLSDLFVKLVEAAVDGKSDERIWNANGVYLTSVGELTFEDISRRVAKVAAQRGLIPAEDVVSVSPEEVNGVLHRPTALYGSNARSKARRGRELLGWAPNHVSLEDDVERTVQLEAKSLGRA</sequence>
<dbReference type="PANTHER" id="PTHR48079:SF8">
    <property type="entry name" value="NAD(P)-BINDING DOMAIN-CONTAINING PROTEIN"/>
    <property type="match status" value="1"/>
</dbReference>
<evidence type="ECO:0000313" key="3">
    <source>
        <dbReference type="Proteomes" id="UP000813385"/>
    </source>
</evidence>
<dbReference type="PANTHER" id="PTHR48079">
    <property type="entry name" value="PROTEIN YEEZ"/>
    <property type="match status" value="1"/>
</dbReference>
<dbReference type="Gene3D" id="3.40.50.720">
    <property type="entry name" value="NAD(P)-binding Rossmann-like Domain"/>
    <property type="match status" value="1"/>
</dbReference>
<dbReference type="Pfam" id="PF05368">
    <property type="entry name" value="NmrA"/>
    <property type="match status" value="1"/>
</dbReference>
<keyword evidence="3" id="KW-1185">Reference proteome</keyword>
<accession>A0A8K0TPN8</accession>
<name>A0A8K0TPN8_9PEZI</name>
<organism evidence="2 3">
    <name type="scientific">Plectosphaerella cucumerina</name>
    <dbReference type="NCBI Taxonomy" id="40658"/>
    <lineage>
        <taxon>Eukaryota</taxon>
        <taxon>Fungi</taxon>
        <taxon>Dikarya</taxon>
        <taxon>Ascomycota</taxon>
        <taxon>Pezizomycotina</taxon>
        <taxon>Sordariomycetes</taxon>
        <taxon>Hypocreomycetidae</taxon>
        <taxon>Glomerellales</taxon>
        <taxon>Plectosphaerellaceae</taxon>
        <taxon>Plectosphaerella</taxon>
    </lineage>
</organism>
<dbReference type="GO" id="GO:0004029">
    <property type="term" value="F:aldehyde dehydrogenase (NAD+) activity"/>
    <property type="evidence" value="ECO:0007669"/>
    <property type="project" value="TreeGrafter"/>
</dbReference>
<reference evidence="2" key="1">
    <citation type="journal article" date="2021" name="Nat. Commun.">
        <title>Genetic determinants of endophytism in the Arabidopsis root mycobiome.</title>
        <authorList>
            <person name="Mesny F."/>
            <person name="Miyauchi S."/>
            <person name="Thiergart T."/>
            <person name="Pickel B."/>
            <person name="Atanasova L."/>
            <person name="Karlsson M."/>
            <person name="Huettel B."/>
            <person name="Barry K.W."/>
            <person name="Haridas S."/>
            <person name="Chen C."/>
            <person name="Bauer D."/>
            <person name="Andreopoulos W."/>
            <person name="Pangilinan J."/>
            <person name="LaButti K."/>
            <person name="Riley R."/>
            <person name="Lipzen A."/>
            <person name="Clum A."/>
            <person name="Drula E."/>
            <person name="Henrissat B."/>
            <person name="Kohler A."/>
            <person name="Grigoriev I.V."/>
            <person name="Martin F.M."/>
            <person name="Hacquard S."/>
        </authorList>
    </citation>
    <scope>NUCLEOTIDE SEQUENCE</scope>
    <source>
        <strain evidence="2">MPI-CAGE-AT-0016</strain>
    </source>
</reference>
<dbReference type="InterPro" id="IPR051783">
    <property type="entry name" value="NAD(P)-dependent_oxidoreduct"/>
</dbReference>
<proteinExistence type="predicted"/>
<dbReference type="AlphaFoldDB" id="A0A8K0TPN8"/>
<dbReference type="Proteomes" id="UP000813385">
    <property type="component" value="Unassembled WGS sequence"/>
</dbReference>
<dbReference type="InterPro" id="IPR036291">
    <property type="entry name" value="NAD(P)-bd_dom_sf"/>
</dbReference>
<evidence type="ECO:0000259" key="1">
    <source>
        <dbReference type="Pfam" id="PF05368"/>
    </source>
</evidence>
<gene>
    <name evidence="2" type="ORF">B0T11DRAFT_72374</name>
</gene>